<dbReference type="SUPFAM" id="SSF75169">
    <property type="entry name" value="DsrEFH-like"/>
    <property type="match status" value="1"/>
</dbReference>
<dbReference type="RefSeq" id="WP_342676185.1">
    <property type="nucleotide sequence ID" value="NZ_JBCGCU010000002.1"/>
</dbReference>
<dbReference type="Pfam" id="PF04077">
    <property type="entry name" value="DsrH"/>
    <property type="match status" value="1"/>
</dbReference>
<accession>A0ABU9MT04</accession>
<organism evidence="1 2">
    <name type="scientific">Pseudoalteromonas qingdaonensis</name>
    <dbReference type="NCBI Taxonomy" id="3131913"/>
    <lineage>
        <taxon>Bacteria</taxon>
        <taxon>Pseudomonadati</taxon>
        <taxon>Pseudomonadota</taxon>
        <taxon>Gammaproteobacteria</taxon>
        <taxon>Alteromonadales</taxon>
        <taxon>Pseudoalteromonadaceae</taxon>
        <taxon>Pseudoalteromonas</taxon>
    </lineage>
</organism>
<reference evidence="1 2" key="1">
    <citation type="submission" date="2024-03" db="EMBL/GenBank/DDBJ databases">
        <title>Pseudoalteromonas qingdaonensis sp. nov., isolated from the intestines of marine benthic organisms.</title>
        <authorList>
            <person name="Lin X."/>
            <person name="Fang S."/>
            <person name="Hu X."/>
        </authorList>
    </citation>
    <scope>NUCLEOTIDE SEQUENCE [LARGE SCALE GENOMIC DNA]</scope>
    <source>
        <strain evidence="1 2">YIC-827</strain>
    </source>
</reference>
<dbReference type="EMBL" id="JBCGCU010000002">
    <property type="protein sequence ID" value="MEM0514437.1"/>
    <property type="molecule type" value="Genomic_DNA"/>
</dbReference>
<dbReference type="Proteomes" id="UP001447008">
    <property type="component" value="Unassembled WGS sequence"/>
</dbReference>
<protein>
    <submittedName>
        <fullName evidence="1">DsrH/TusB family sulfur metabolism protein</fullName>
    </submittedName>
</protein>
<keyword evidence="2" id="KW-1185">Reference proteome</keyword>
<dbReference type="InterPro" id="IPR027396">
    <property type="entry name" value="DsrEFH-like"/>
</dbReference>
<proteinExistence type="predicted"/>
<sequence length="89" mass="9850">MSYNNLFILSRPIASLPLLASKLSKNDALLLRGDACYNPAAFSPFEVPVYALKTDVEARGALARCASVNLIDDLEWVTLTLQYQRCISE</sequence>
<dbReference type="Gene3D" id="3.40.1260.10">
    <property type="entry name" value="DsrEFH-like"/>
    <property type="match status" value="1"/>
</dbReference>
<comment type="caution">
    <text evidence="1">The sequence shown here is derived from an EMBL/GenBank/DDBJ whole genome shotgun (WGS) entry which is preliminary data.</text>
</comment>
<gene>
    <name evidence="1" type="ORF">WCN91_03125</name>
</gene>
<dbReference type="InterPro" id="IPR007215">
    <property type="entry name" value="Sulphur_relay_TusB/DsrH"/>
</dbReference>
<name>A0ABU9MT04_9GAMM</name>
<evidence type="ECO:0000313" key="2">
    <source>
        <dbReference type="Proteomes" id="UP001447008"/>
    </source>
</evidence>
<evidence type="ECO:0000313" key="1">
    <source>
        <dbReference type="EMBL" id="MEM0514437.1"/>
    </source>
</evidence>